<sequence>MISYQVIYNAAIKHINNEKNHKIQSTMKSNLIKLFLFGCLLMPLGAKAAGPVKFFCIELRNGTKTEFALSDTPKITFANGSMTASTEKRSITVALSDIVHYSFSEKTLTDGISTPSQRRVNKPQADYYEGHIRLRGLLAGAPVSMVTIGGRLVFKTQASSNGLLDISLSSYPAGVYVVCTPNGNLKIAVNK</sequence>
<accession>D1QT72</accession>
<dbReference type="HOGENOM" id="CLU_1420322_0_0_10"/>
<dbReference type="EMBL" id="ACUZ02000036">
    <property type="protein sequence ID" value="EFB31525.1"/>
    <property type="molecule type" value="Genomic_DNA"/>
</dbReference>
<dbReference type="AlphaFoldDB" id="D1QT72"/>
<organism evidence="1 2">
    <name type="scientific">Segatella oris F0302</name>
    <dbReference type="NCBI Taxonomy" id="649760"/>
    <lineage>
        <taxon>Bacteria</taxon>
        <taxon>Pseudomonadati</taxon>
        <taxon>Bacteroidota</taxon>
        <taxon>Bacteroidia</taxon>
        <taxon>Bacteroidales</taxon>
        <taxon>Prevotellaceae</taxon>
        <taxon>Segatella</taxon>
    </lineage>
</organism>
<evidence type="ECO:0000313" key="2">
    <source>
        <dbReference type="Proteomes" id="UP000004079"/>
    </source>
</evidence>
<gene>
    <name evidence="1" type="ORF">HMPREF0971_02199</name>
</gene>
<protein>
    <submittedName>
        <fullName evidence="1">Uncharacterized protein</fullName>
    </submittedName>
</protein>
<proteinExistence type="predicted"/>
<evidence type="ECO:0000313" key="1">
    <source>
        <dbReference type="EMBL" id="EFB31525.1"/>
    </source>
</evidence>
<reference evidence="1 2" key="1">
    <citation type="submission" date="2009-11" db="EMBL/GenBank/DDBJ databases">
        <authorList>
            <person name="Weinstock G."/>
            <person name="Sodergren E."/>
            <person name="Clifton S."/>
            <person name="Fulton L."/>
            <person name="Fulton B."/>
            <person name="Courtney L."/>
            <person name="Fronick C."/>
            <person name="Harrison M."/>
            <person name="Strong C."/>
            <person name="Farmer C."/>
            <person name="Delahaunty K."/>
            <person name="Markovic C."/>
            <person name="Hall O."/>
            <person name="Minx P."/>
            <person name="Tomlinson C."/>
            <person name="Mitreva M."/>
            <person name="Nelson J."/>
            <person name="Hou S."/>
            <person name="Wollam A."/>
            <person name="Pepin K.H."/>
            <person name="Johnson M."/>
            <person name="Bhonagiri V."/>
            <person name="Nash W.E."/>
            <person name="Warren W."/>
            <person name="Chinwalla A."/>
            <person name="Mardis E.R."/>
            <person name="Wilson R.K."/>
        </authorList>
    </citation>
    <scope>NUCLEOTIDE SEQUENCE [LARGE SCALE GENOMIC DNA]</scope>
    <source>
        <strain evidence="1 2">F0302</strain>
    </source>
</reference>
<dbReference type="Proteomes" id="UP000004079">
    <property type="component" value="Unassembled WGS sequence"/>
</dbReference>
<comment type="caution">
    <text evidence="1">The sequence shown here is derived from an EMBL/GenBank/DDBJ whole genome shotgun (WGS) entry which is preliminary data.</text>
</comment>
<dbReference type="STRING" id="649760.HMPREF0971_02199"/>
<name>D1QT72_9BACT</name>